<gene>
    <name evidence="9" type="primary">ddpC</name>
    <name evidence="9" type="ORF">RN50_01406</name>
</gene>
<name>A0A0F0KRK3_9MICO</name>
<dbReference type="GO" id="GO:0055085">
    <property type="term" value="P:transmembrane transport"/>
    <property type="evidence" value="ECO:0007669"/>
    <property type="project" value="InterPro"/>
</dbReference>
<evidence type="ECO:0000256" key="3">
    <source>
        <dbReference type="ARBA" id="ARBA00022475"/>
    </source>
</evidence>
<dbReference type="InterPro" id="IPR000515">
    <property type="entry name" value="MetI-like"/>
</dbReference>
<accession>A0A0F0KRK3</accession>
<dbReference type="PATRIC" id="fig|104336.4.peg.1441"/>
<keyword evidence="10" id="KW-1185">Reference proteome</keyword>
<evidence type="ECO:0000256" key="7">
    <source>
        <dbReference type="RuleBase" id="RU363032"/>
    </source>
</evidence>
<evidence type="ECO:0000313" key="9">
    <source>
        <dbReference type="EMBL" id="KJL22725.1"/>
    </source>
</evidence>
<keyword evidence="2 7" id="KW-0813">Transport</keyword>
<evidence type="ECO:0000256" key="4">
    <source>
        <dbReference type="ARBA" id="ARBA00022692"/>
    </source>
</evidence>
<feature type="transmembrane region" description="Helical" evidence="7">
    <location>
        <begin position="236"/>
        <end position="261"/>
    </location>
</feature>
<dbReference type="Proteomes" id="UP000033572">
    <property type="component" value="Unassembled WGS sequence"/>
</dbReference>
<keyword evidence="4 7" id="KW-0812">Transmembrane</keyword>
<dbReference type="SUPFAM" id="SSF161098">
    <property type="entry name" value="MetI-like"/>
    <property type="match status" value="1"/>
</dbReference>
<dbReference type="Pfam" id="PF00528">
    <property type="entry name" value="BPD_transp_1"/>
    <property type="match status" value="1"/>
</dbReference>
<dbReference type="Gene3D" id="1.10.3720.10">
    <property type="entry name" value="MetI-like"/>
    <property type="match status" value="1"/>
</dbReference>
<comment type="subcellular location">
    <subcellularLocation>
        <location evidence="1 7">Cell membrane</location>
        <topology evidence="1 7">Multi-pass membrane protein</topology>
    </subcellularLocation>
</comment>
<evidence type="ECO:0000313" key="10">
    <source>
        <dbReference type="Proteomes" id="UP000033572"/>
    </source>
</evidence>
<organism evidence="9 10">
    <name type="scientific">Microbacterium foliorum</name>
    <dbReference type="NCBI Taxonomy" id="104336"/>
    <lineage>
        <taxon>Bacteria</taxon>
        <taxon>Bacillati</taxon>
        <taxon>Actinomycetota</taxon>
        <taxon>Actinomycetes</taxon>
        <taxon>Micrococcales</taxon>
        <taxon>Microbacteriaceae</taxon>
        <taxon>Microbacterium</taxon>
    </lineage>
</organism>
<protein>
    <submittedName>
        <fullName evidence="9">Putative D,D-dipeptide transport system permease protein DdpC</fullName>
    </submittedName>
</protein>
<dbReference type="GeneID" id="94446117"/>
<feature type="transmembrane region" description="Helical" evidence="7">
    <location>
        <begin position="108"/>
        <end position="127"/>
    </location>
</feature>
<evidence type="ECO:0000256" key="2">
    <source>
        <dbReference type="ARBA" id="ARBA00022448"/>
    </source>
</evidence>
<dbReference type="InterPro" id="IPR035906">
    <property type="entry name" value="MetI-like_sf"/>
</dbReference>
<reference evidence="9 10" key="1">
    <citation type="submission" date="2015-02" db="EMBL/GenBank/DDBJ databases">
        <title>Draft genome sequences of ten Microbacterium spp. with emphasis on heavy metal contaminated environments.</title>
        <authorList>
            <person name="Corretto E."/>
        </authorList>
    </citation>
    <scope>NUCLEOTIDE SEQUENCE [LARGE SCALE GENOMIC DNA]</scope>
    <source>
        <strain evidence="9 10">DSM 12966</strain>
    </source>
</reference>
<keyword evidence="6 7" id="KW-0472">Membrane</keyword>
<dbReference type="PROSITE" id="PS50928">
    <property type="entry name" value="ABC_TM1"/>
    <property type="match status" value="1"/>
</dbReference>
<dbReference type="RefSeq" id="WP_045253800.1">
    <property type="nucleotide sequence ID" value="NZ_CAKKLS010000047.1"/>
</dbReference>
<evidence type="ECO:0000256" key="6">
    <source>
        <dbReference type="ARBA" id="ARBA00023136"/>
    </source>
</evidence>
<feature type="domain" description="ABC transmembrane type-1" evidence="8">
    <location>
        <begin position="69"/>
        <end position="258"/>
    </location>
</feature>
<dbReference type="EMBL" id="JYIU01000038">
    <property type="protein sequence ID" value="KJL22725.1"/>
    <property type="molecule type" value="Genomic_DNA"/>
</dbReference>
<evidence type="ECO:0000256" key="5">
    <source>
        <dbReference type="ARBA" id="ARBA00022989"/>
    </source>
</evidence>
<dbReference type="GO" id="GO:0005886">
    <property type="term" value="C:plasma membrane"/>
    <property type="evidence" value="ECO:0007669"/>
    <property type="project" value="UniProtKB-SubCell"/>
</dbReference>
<feature type="transmembrane region" description="Helical" evidence="7">
    <location>
        <begin position="190"/>
        <end position="216"/>
    </location>
</feature>
<dbReference type="CDD" id="cd06261">
    <property type="entry name" value="TM_PBP2"/>
    <property type="match status" value="1"/>
</dbReference>
<keyword evidence="3" id="KW-1003">Cell membrane</keyword>
<proteinExistence type="inferred from homology"/>
<evidence type="ECO:0000256" key="1">
    <source>
        <dbReference type="ARBA" id="ARBA00004651"/>
    </source>
</evidence>
<comment type="caution">
    <text evidence="9">The sequence shown here is derived from an EMBL/GenBank/DDBJ whole genome shotgun (WGS) entry which is preliminary data.</text>
</comment>
<feature type="transmembrane region" description="Helical" evidence="7">
    <location>
        <begin position="133"/>
        <end position="150"/>
    </location>
</feature>
<dbReference type="AlphaFoldDB" id="A0A0F0KRK3"/>
<keyword evidence="5 7" id="KW-1133">Transmembrane helix</keyword>
<feature type="transmembrane region" description="Helical" evidence="7">
    <location>
        <begin position="73"/>
        <end position="96"/>
    </location>
</feature>
<comment type="similarity">
    <text evidence="7">Belongs to the binding-protein-dependent transport system permease family.</text>
</comment>
<dbReference type="InterPro" id="IPR050366">
    <property type="entry name" value="BP-dependent_transpt_permease"/>
</dbReference>
<evidence type="ECO:0000259" key="8">
    <source>
        <dbReference type="PROSITE" id="PS50928"/>
    </source>
</evidence>
<sequence>MTRAQTALVWGASVVLLVIAFAAVFPGVLATHDPLQTEVRAAMLPPSPAHLLGTDQSGRDVYSRLVYGTGRSVGIGLLATGIALAVGLLVGALAALAPRAVDAALMRVNDVLMAFPEFLVALVVVAVLGPGPVNIAIAVTLAAVPVYIRLARVQTRTLRRAEHVEAARILGVPPVAAFLRHVMPGVLGSLSVLATIGIGSSILAAAGLSFLGLGPSEPTPEWGLMLAGGRNVLGQAWWIAVFPGIAITLTVISATVVGRVLRARADGRAS</sequence>
<dbReference type="PANTHER" id="PTHR43386:SF25">
    <property type="entry name" value="PEPTIDE ABC TRANSPORTER PERMEASE PROTEIN"/>
    <property type="match status" value="1"/>
</dbReference>
<dbReference type="KEGG" id="mfol:DXT68_10125"/>
<dbReference type="PANTHER" id="PTHR43386">
    <property type="entry name" value="OLIGOPEPTIDE TRANSPORT SYSTEM PERMEASE PROTEIN APPC"/>
    <property type="match status" value="1"/>
</dbReference>